<dbReference type="GO" id="GO:0016651">
    <property type="term" value="F:oxidoreductase activity, acting on NAD(P)H"/>
    <property type="evidence" value="ECO:0007669"/>
    <property type="project" value="InterPro"/>
</dbReference>
<dbReference type="GO" id="GO:0016020">
    <property type="term" value="C:membrane"/>
    <property type="evidence" value="ECO:0007669"/>
    <property type="project" value="TreeGrafter"/>
</dbReference>
<dbReference type="InterPro" id="IPR050123">
    <property type="entry name" value="Prok_molybdopt-oxidoreductase"/>
</dbReference>
<name>A0A8C5SBX8_LATLA</name>
<reference evidence="5" key="1">
    <citation type="submission" date="2025-08" db="UniProtKB">
        <authorList>
            <consortium name="Ensembl"/>
        </authorList>
    </citation>
    <scope>IDENTIFICATION</scope>
</reference>
<feature type="domain" description="Molybdopterin oxidoreductase" evidence="3">
    <location>
        <begin position="21"/>
        <end position="86"/>
    </location>
</feature>
<dbReference type="Ensembl" id="ENSLLTT00000014186.1">
    <property type="protein sequence ID" value="ENSLLTP00000013657.1"/>
    <property type="gene ID" value="ENSLLTG00000010467.1"/>
</dbReference>
<evidence type="ECO:0000259" key="4">
    <source>
        <dbReference type="Pfam" id="PF09326"/>
    </source>
</evidence>
<dbReference type="SUPFAM" id="SSF53706">
    <property type="entry name" value="Formate dehydrogenase/DMSO reductase, domains 1-3"/>
    <property type="match status" value="1"/>
</dbReference>
<dbReference type="InterPro" id="IPR006656">
    <property type="entry name" value="Mopterin_OxRdtase"/>
</dbReference>
<reference evidence="5" key="2">
    <citation type="submission" date="2025-09" db="UniProtKB">
        <authorList>
            <consortium name="Ensembl"/>
        </authorList>
    </citation>
    <scope>IDENTIFICATION</scope>
</reference>
<evidence type="ECO:0008006" key="7">
    <source>
        <dbReference type="Google" id="ProtNLM"/>
    </source>
</evidence>
<dbReference type="AlphaFoldDB" id="A0A8C5SBX8"/>
<dbReference type="InterPro" id="IPR015405">
    <property type="entry name" value="NDUFS1-like_C"/>
</dbReference>
<keyword evidence="6" id="KW-1185">Reference proteome</keyword>
<feature type="domain" description="NADH-ubiquinone oxidoreductase 75 kDa subunit mitochondrial-like" evidence="4">
    <location>
        <begin position="116"/>
        <end position="168"/>
    </location>
</feature>
<dbReference type="PANTHER" id="PTHR43105">
    <property type="entry name" value="RESPIRATORY NITRATE REDUCTASE"/>
    <property type="match status" value="1"/>
</dbReference>
<accession>A0A8C5SBX8</accession>
<evidence type="ECO:0000256" key="1">
    <source>
        <dbReference type="ARBA" id="ARBA00001966"/>
    </source>
</evidence>
<comment type="cofactor">
    <cofactor evidence="2">
        <name>[2Fe-2S] cluster</name>
        <dbReference type="ChEBI" id="CHEBI:190135"/>
    </cofactor>
</comment>
<dbReference type="Pfam" id="PF00384">
    <property type="entry name" value="Molybdopterin"/>
    <property type="match status" value="1"/>
</dbReference>
<comment type="cofactor">
    <cofactor evidence="1">
        <name>[4Fe-4S] cluster</name>
        <dbReference type="ChEBI" id="CHEBI:49883"/>
    </cofactor>
</comment>
<sequence>MSCKITKPNIKFSEKLKITPLLLQFFSGHHGDTGASMADVILPGAAYTEKTATYVNTEGRAQQTRTAVTPPGMAREDWKIIRALSELTGVTLPYDNLDQVKRRLEEVSPNLVRYDDVEEANYFIQANELSKLLNQKLLADPLVPPQLTVKDFYMTDPISRASQTMAKCVKAVTQGAKAIEEPSIC</sequence>
<dbReference type="Proteomes" id="UP000694406">
    <property type="component" value="Unplaced"/>
</dbReference>
<organism evidence="5 6">
    <name type="scientific">Laticauda laticaudata</name>
    <name type="common">Blue-ringed sea krait</name>
    <name type="synonym">Blue-lipped sea krait</name>
    <dbReference type="NCBI Taxonomy" id="8630"/>
    <lineage>
        <taxon>Eukaryota</taxon>
        <taxon>Metazoa</taxon>
        <taxon>Chordata</taxon>
        <taxon>Craniata</taxon>
        <taxon>Vertebrata</taxon>
        <taxon>Euteleostomi</taxon>
        <taxon>Lepidosauria</taxon>
        <taxon>Squamata</taxon>
        <taxon>Bifurcata</taxon>
        <taxon>Unidentata</taxon>
        <taxon>Episquamata</taxon>
        <taxon>Toxicofera</taxon>
        <taxon>Serpentes</taxon>
        <taxon>Colubroidea</taxon>
        <taxon>Elapidae</taxon>
        <taxon>Laticaudinae</taxon>
        <taxon>Laticauda</taxon>
    </lineage>
</organism>
<dbReference type="Pfam" id="PF09326">
    <property type="entry name" value="NADH_dhqG_C"/>
    <property type="match status" value="1"/>
</dbReference>
<evidence type="ECO:0000256" key="2">
    <source>
        <dbReference type="ARBA" id="ARBA00034078"/>
    </source>
</evidence>
<dbReference type="PANTHER" id="PTHR43105:SF13">
    <property type="entry name" value="NADH-UBIQUINONE OXIDOREDUCTASE 75 KDA SUBUNIT, MITOCHONDRIAL"/>
    <property type="match status" value="1"/>
</dbReference>
<dbReference type="GeneTree" id="ENSGT00940000153514"/>
<protein>
    <recommendedName>
        <fullName evidence="7">NADH-ubiquinone oxidoreductase 75 kDa subunit, mitochondrial</fullName>
    </recommendedName>
</protein>
<proteinExistence type="predicted"/>
<dbReference type="GO" id="GO:0051536">
    <property type="term" value="F:iron-sulfur cluster binding"/>
    <property type="evidence" value="ECO:0007669"/>
    <property type="project" value="InterPro"/>
</dbReference>
<evidence type="ECO:0000313" key="6">
    <source>
        <dbReference type="Proteomes" id="UP000694406"/>
    </source>
</evidence>
<evidence type="ECO:0000313" key="5">
    <source>
        <dbReference type="Ensembl" id="ENSLLTP00000013657.1"/>
    </source>
</evidence>
<evidence type="ECO:0000259" key="3">
    <source>
        <dbReference type="Pfam" id="PF00384"/>
    </source>
</evidence>
<dbReference type="Gene3D" id="3.40.50.740">
    <property type="match status" value="1"/>
</dbReference>